<keyword evidence="1" id="KW-0472">Membrane</keyword>
<gene>
    <name evidence="2" type="ORF">GMARGA_LOCUS27107</name>
</gene>
<evidence type="ECO:0000313" key="3">
    <source>
        <dbReference type="Proteomes" id="UP000789901"/>
    </source>
</evidence>
<evidence type="ECO:0000256" key="1">
    <source>
        <dbReference type="SAM" id="Phobius"/>
    </source>
</evidence>
<organism evidence="2 3">
    <name type="scientific">Gigaspora margarita</name>
    <dbReference type="NCBI Taxonomy" id="4874"/>
    <lineage>
        <taxon>Eukaryota</taxon>
        <taxon>Fungi</taxon>
        <taxon>Fungi incertae sedis</taxon>
        <taxon>Mucoromycota</taxon>
        <taxon>Glomeromycotina</taxon>
        <taxon>Glomeromycetes</taxon>
        <taxon>Diversisporales</taxon>
        <taxon>Gigasporaceae</taxon>
        <taxon>Gigaspora</taxon>
    </lineage>
</organism>
<evidence type="ECO:0000313" key="2">
    <source>
        <dbReference type="EMBL" id="CAG8818652.1"/>
    </source>
</evidence>
<sequence>ASKRSRESALFETWDFTKCLAKEASTVNYGFRKLGAKASTFLVFFLAITSLGTGSTFWFATF</sequence>
<keyword evidence="1" id="KW-0812">Transmembrane</keyword>
<feature type="transmembrane region" description="Helical" evidence="1">
    <location>
        <begin position="41"/>
        <end position="60"/>
    </location>
</feature>
<protein>
    <submittedName>
        <fullName evidence="2">30990_t:CDS:1</fullName>
    </submittedName>
</protein>
<accession>A0ABN7W6W0</accession>
<keyword evidence="1" id="KW-1133">Transmembrane helix</keyword>
<feature type="non-terminal residue" evidence="2">
    <location>
        <position position="1"/>
    </location>
</feature>
<comment type="caution">
    <text evidence="2">The sequence shown here is derived from an EMBL/GenBank/DDBJ whole genome shotgun (WGS) entry which is preliminary data.</text>
</comment>
<dbReference type="EMBL" id="CAJVQB010032682">
    <property type="protein sequence ID" value="CAG8818652.1"/>
    <property type="molecule type" value="Genomic_DNA"/>
</dbReference>
<name>A0ABN7W6W0_GIGMA</name>
<proteinExistence type="predicted"/>
<keyword evidence="3" id="KW-1185">Reference proteome</keyword>
<reference evidence="2 3" key="1">
    <citation type="submission" date="2021-06" db="EMBL/GenBank/DDBJ databases">
        <authorList>
            <person name="Kallberg Y."/>
            <person name="Tangrot J."/>
            <person name="Rosling A."/>
        </authorList>
    </citation>
    <scope>NUCLEOTIDE SEQUENCE [LARGE SCALE GENOMIC DNA]</scope>
    <source>
        <strain evidence="2 3">120-4 pot B 10/14</strain>
    </source>
</reference>
<dbReference type="Proteomes" id="UP000789901">
    <property type="component" value="Unassembled WGS sequence"/>
</dbReference>